<feature type="compositionally biased region" description="Polar residues" evidence="2">
    <location>
        <begin position="446"/>
        <end position="464"/>
    </location>
</feature>
<feature type="compositionally biased region" description="Acidic residues" evidence="2">
    <location>
        <begin position="467"/>
        <end position="483"/>
    </location>
</feature>
<feature type="compositionally biased region" description="Basic and acidic residues" evidence="2">
    <location>
        <begin position="383"/>
        <end position="399"/>
    </location>
</feature>
<evidence type="ECO:0000313" key="4">
    <source>
        <dbReference type="Proteomes" id="UP001054902"/>
    </source>
</evidence>
<comment type="caution">
    <text evidence="3">The sequence shown here is derived from an EMBL/GenBank/DDBJ whole genome shotgun (WGS) entry which is preliminary data.</text>
</comment>
<evidence type="ECO:0000256" key="1">
    <source>
        <dbReference type="SAM" id="Coils"/>
    </source>
</evidence>
<keyword evidence="4" id="KW-1185">Reference proteome</keyword>
<reference evidence="3 4" key="1">
    <citation type="journal article" date="2021" name="Sci. Rep.">
        <title>The genome of the diatom Chaetoceros tenuissimus carries an ancient integrated fragment of an extant virus.</title>
        <authorList>
            <person name="Hongo Y."/>
            <person name="Kimura K."/>
            <person name="Takaki Y."/>
            <person name="Yoshida Y."/>
            <person name="Baba S."/>
            <person name="Kobayashi G."/>
            <person name="Nagasaki K."/>
            <person name="Hano T."/>
            <person name="Tomaru Y."/>
        </authorList>
    </citation>
    <scope>NUCLEOTIDE SEQUENCE [LARGE SCALE GENOMIC DNA]</scope>
    <source>
        <strain evidence="3 4">NIES-3715</strain>
    </source>
</reference>
<feature type="region of interest" description="Disordered" evidence="2">
    <location>
        <begin position="446"/>
        <end position="496"/>
    </location>
</feature>
<gene>
    <name evidence="3" type="ORF">CTEN210_13489</name>
</gene>
<dbReference type="EMBL" id="BLLK01000057">
    <property type="protein sequence ID" value="GFH57013.1"/>
    <property type="molecule type" value="Genomic_DNA"/>
</dbReference>
<dbReference type="Proteomes" id="UP001054902">
    <property type="component" value="Unassembled WGS sequence"/>
</dbReference>
<keyword evidence="1" id="KW-0175">Coiled coil</keyword>
<feature type="region of interest" description="Disordered" evidence="2">
    <location>
        <begin position="370"/>
        <end position="400"/>
    </location>
</feature>
<sequence length="496" mass="55201">MSTPEEQIAQLNELVNGLTSQLTTLNQQVTDQGAELQVARAQATQAAQDAQAAQAAQANQAQANQQGNQGNQQVNFALNPVRATTNVIDMFAKNGMKMYELGVAKVHSILYNGKPENVNFFRANVHKKAVKCGWYDAGGNIFNIEDNSVTPSKTYDIVYQTQEVPLSVIENFATANIVGQQNRAAQNNEMAVQSLFDSLDEDMVKRMMADELSYTLQNIAVAPLLFRSIISKSEMPGRGQVKVLKDQFKELREKIKGMDIETFNDHVRGLNTSLAAFGHQMPNEDLVQDLLTAYKHSDDTHFNEHFKKKEVKWLKGEIDIEFKELLQDGQAEYSSRKYDKESSWGALSSQDQEIIALSAKVQMLEKNAKKKCNTPTGGGGDQGENKDRGTPRNRGKDAWKFSNVINGKTYKSGDKIIKGGKEFWWCPHHHENGMWCRHKPVECTNNPSRNSTQDTPVQSPSNNSTDETADAATEDAPTAEESEALLSNFEVASDEE</sequence>
<name>A0AAD3D3E5_9STRA</name>
<organism evidence="3 4">
    <name type="scientific">Chaetoceros tenuissimus</name>
    <dbReference type="NCBI Taxonomy" id="426638"/>
    <lineage>
        <taxon>Eukaryota</taxon>
        <taxon>Sar</taxon>
        <taxon>Stramenopiles</taxon>
        <taxon>Ochrophyta</taxon>
        <taxon>Bacillariophyta</taxon>
        <taxon>Coscinodiscophyceae</taxon>
        <taxon>Chaetocerotophycidae</taxon>
        <taxon>Chaetocerotales</taxon>
        <taxon>Chaetocerotaceae</taxon>
        <taxon>Chaetoceros</taxon>
    </lineage>
</organism>
<feature type="coiled-coil region" evidence="1">
    <location>
        <begin position="8"/>
        <end position="56"/>
    </location>
</feature>
<proteinExistence type="predicted"/>
<dbReference type="AlphaFoldDB" id="A0AAD3D3E5"/>
<accession>A0AAD3D3E5</accession>
<protein>
    <submittedName>
        <fullName evidence="3">Uncharacterized protein</fullName>
    </submittedName>
</protein>
<evidence type="ECO:0000256" key="2">
    <source>
        <dbReference type="SAM" id="MobiDB-lite"/>
    </source>
</evidence>
<evidence type="ECO:0000313" key="3">
    <source>
        <dbReference type="EMBL" id="GFH57013.1"/>
    </source>
</evidence>